<dbReference type="CDD" id="cd06687">
    <property type="entry name" value="PDZ1_GRIP1-2-like"/>
    <property type="match status" value="1"/>
</dbReference>
<dbReference type="PROSITE" id="PS50106">
    <property type="entry name" value="PDZ"/>
    <property type="match status" value="7"/>
</dbReference>
<feature type="domain" description="PDZ" evidence="5">
    <location>
        <begin position="521"/>
        <end position="606"/>
    </location>
</feature>
<keyword evidence="3" id="KW-0677">Repeat</keyword>
<dbReference type="CDD" id="cd06685">
    <property type="entry name" value="PDZ7_GRIP1-2-like"/>
    <property type="match status" value="1"/>
</dbReference>
<feature type="domain" description="PDZ" evidence="5">
    <location>
        <begin position="621"/>
        <end position="703"/>
    </location>
</feature>
<feature type="domain" description="PDZ" evidence="5">
    <location>
        <begin position="150"/>
        <end position="238"/>
    </location>
</feature>
<evidence type="ECO:0000313" key="7">
    <source>
        <dbReference type="Proteomes" id="UP000694540"/>
    </source>
</evidence>
<keyword evidence="7" id="KW-1185">Reference proteome</keyword>
<dbReference type="CDD" id="cd06686">
    <property type="entry name" value="PDZ4_GRIP1-2-like"/>
    <property type="match status" value="1"/>
</dbReference>
<evidence type="ECO:0000256" key="4">
    <source>
        <dbReference type="SAM" id="MobiDB-lite"/>
    </source>
</evidence>
<feature type="region of interest" description="Disordered" evidence="4">
    <location>
        <begin position="789"/>
        <end position="831"/>
    </location>
</feature>
<evidence type="ECO:0000256" key="3">
    <source>
        <dbReference type="ARBA" id="ARBA00022737"/>
    </source>
</evidence>
<evidence type="ECO:0000256" key="1">
    <source>
        <dbReference type="ARBA" id="ARBA00004496"/>
    </source>
</evidence>
<dbReference type="CDD" id="cd06683">
    <property type="entry name" value="PDZ6_GRIP1-2-like"/>
    <property type="match status" value="1"/>
</dbReference>
<feature type="domain" description="PDZ" evidence="5">
    <location>
        <begin position="952"/>
        <end position="1034"/>
    </location>
</feature>
<dbReference type="SUPFAM" id="SSF50156">
    <property type="entry name" value="PDZ domain-like"/>
    <property type="match status" value="7"/>
</dbReference>
<organism evidence="6 7">
    <name type="scientific">Catagonus wagneri</name>
    <name type="common">Chacoan peccary</name>
    <dbReference type="NCBI Taxonomy" id="51154"/>
    <lineage>
        <taxon>Eukaryota</taxon>
        <taxon>Metazoa</taxon>
        <taxon>Chordata</taxon>
        <taxon>Craniata</taxon>
        <taxon>Vertebrata</taxon>
        <taxon>Euteleostomi</taxon>
        <taxon>Mammalia</taxon>
        <taxon>Eutheria</taxon>
        <taxon>Laurasiatheria</taxon>
        <taxon>Artiodactyla</taxon>
        <taxon>Suina</taxon>
        <taxon>Tayassuidae</taxon>
        <taxon>Catagonus</taxon>
    </lineage>
</organism>
<feature type="region of interest" description="Disordered" evidence="4">
    <location>
        <begin position="1056"/>
        <end position="1076"/>
    </location>
</feature>
<dbReference type="GO" id="GO:0098887">
    <property type="term" value="P:neurotransmitter receptor transport, endosome to postsynaptic membrane"/>
    <property type="evidence" value="ECO:0007669"/>
    <property type="project" value="TreeGrafter"/>
</dbReference>
<dbReference type="Proteomes" id="UP000694540">
    <property type="component" value="Unplaced"/>
</dbReference>
<proteinExistence type="predicted"/>
<dbReference type="FunFam" id="2.30.42.10:FF:000034">
    <property type="entry name" value="Glutamate receptor interacting protein 1"/>
    <property type="match status" value="1"/>
</dbReference>
<feature type="domain" description="PDZ" evidence="5">
    <location>
        <begin position="53"/>
        <end position="136"/>
    </location>
</feature>
<dbReference type="PANTHER" id="PTHR46227">
    <property type="entry name" value="GLUTAMATE RECEPTOR-INTERACTING PROTEIN GRIP"/>
    <property type="match status" value="1"/>
</dbReference>
<dbReference type="FunFam" id="2.30.42.10:FF:000021">
    <property type="entry name" value="Glutamate receptor interacting protein 1"/>
    <property type="match status" value="1"/>
</dbReference>
<evidence type="ECO:0000256" key="2">
    <source>
        <dbReference type="ARBA" id="ARBA00022490"/>
    </source>
</evidence>
<dbReference type="Pfam" id="PF00595">
    <property type="entry name" value="PDZ"/>
    <property type="match status" value="6"/>
</dbReference>
<dbReference type="AlphaFoldDB" id="A0A8C3YST4"/>
<dbReference type="PANTHER" id="PTHR46227:SF3">
    <property type="entry name" value="GLUTAMATE RECEPTOR-INTERACTING PROTEIN 1"/>
    <property type="match status" value="1"/>
</dbReference>
<sequence>MIAVSFKCRCQILRRLTKDESPYTKCASQTKPPDGALAARRQSIPEEFKGSTVVELMKKEGTTLGLTVSGGIDKDGKPRVSNLRQGGIAARSDQLDVGDYIKAVNGINLAKFRHDEIISLLKNVGERVVLEVEYELPPVSVQGSGVIFRTVEVTLHKEGNTFGFVIRGGAHDDRNKSRPVVITCVRPGGPADREGTIKPGDRLLSVDGIRLLGTTHAEAMSILKQCGQEATLLIEYDVSVMDSVATASGPLLVEVAKTPGASLGVALTTSMCCNKQVIVIDKIKSASIADRCGALHVGDHILSIDGTSMEYCTLAEATQFLANTTDQVKLEILPHHQTRLALKGPDHAALVSSSFSPTSMSAYSLSSLNMGTLPRSLYSTSPRGTMMRRRLKKKDFKSSLSLASSTVGLAGQVVHTETTEVVLTADPVTGFGIQLQGSVFATETLSSPPLISYIEADSPAERCGVLQIGDRVLAINGIPTEDSTFEEANQLLRDSSITSKVTLEIEFDVAESVIPSSGTFHVKLPKKHSVELGITISSPSSRKPGDPLVISDIKKGSVAHRTGTLELGDKLLAIDNIRLDNCSMEDAVQILQQCEDLVKLKIRKDEDNSDEQESSGAIIYTVELKRYGGPLGITISGTEEPFDPIIISSLTKGGLAERTGAIHIGDRILAINSSSLKGKPLSEAIHLLQMAGETVTLKIKKQTDAQSASSPKKFPVSSHLSDLGDVEEDPSPAQKPGKLTDMYPSTVPSVDSAVDSWDGSGIDASYGNQGTGFQASGYNFNTYDWRSPKQRGSLSPVTKPRSQTYPDVGLSNEDWDRSTVSGFTGAPDSTEAEQEENFWSQALEDLETCGQSGILRELEEKADRRVSLRNMTLLATIMSGSTMSLNHEAPTPRNQLGRQASFQERSSSRPHYSQTTRSNTLPSDVGRKSVTLRKMKQEIKEIMSPTPVELHKVTLYKGSDMEDFGFSVADGLLEKGVYVKNIRPAGPGDLGGLKPYDRLLQVNHVRTRDFDCCLVVPLIAESGNKLDLVISRNPLASQKSTEQTLPGGEWSEQNSAFFQQPSHGGNLEIREPTNTL</sequence>
<feature type="compositionally biased region" description="Polar residues" evidence="4">
    <location>
        <begin position="892"/>
        <end position="922"/>
    </location>
</feature>
<dbReference type="FunFam" id="2.30.42.10:FF:000025">
    <property type="entry name" value="Glutamate receptor interacting protein 1"/>
    <property type="match status" value="1"/>
</dbReference>
<gene>
    <name evidence="6" type="primary">GRIP1</name>
</gene>
<dbReference type="GeneTree" id="ENSGT00940000158692"/>
<dbReference type="SMART" id="SM00228">
    <property type="entry name" value="PDZ"/>
    <property type="match status" value="7"/>
</dbReference>
<feature type="region of interest" description="Disordered" evidence="4">
    <location>
        <begin position="883"/>
        <end position="929"/>
    </location>
</feature>
<feature type="domain" description="PDZ" evidence="5">
    <location>
        <begin position="420"/>
        <end position="495"/>
    </location>
</feature>
<dbReference type="GO" id="GO:0005737">
    <property type="term" value="C:cytoplasm"/>
    <property type="evidence" value="ECO:0007669"/>
    <property type="project" value="UniProtKB-SubCell"/>
</dbReference>
<dbReference type="FunFam" id="2.30.42.10:FF:000022">
    <property type="entry name" value="Glutamate receptor interacting protein 1"/>
    <property type="match status" value="1"/>
</dbReference>
<dbReference type="CDD" id="cd06682">
    <property type="entry name" value="PDZ5_GRIP1-2-like"/>
    <property type="match status" value="1"/>
</dbReference>
<dbReference type="InterPro" id="IPR043545">
    <property type="entry name" value="GRIP1/2"/>
</dbReference>
<accession>A0A8C3YST4</accession>
<protein>
    <submittedName>
        <fullName evidence="6">Glutamate receptor interacting protein 1</fullName>
    </submittedName>
</protein>
<evidence type="ECO:0000259" key="5">
    <source>
        <dbReference type="PROSITE" id="PS50106"/>
    </source>
</evidence>
<dbReference type="InterPro" id="IPR001478">
    <property type="entry name" value="PDZ"/>
</dbReference>
<dbReference type="Pfam" id="PF17820">
    <property type="entry name" value="PDZ_6"/>
    <property type="match status" value="1"/>
</dbReference>
<evidence type="ECO:0000313" key="6">
    <source>
        <dbReference type="Ensembl" id="ENSCWAP00000027940.1"/>
    </source>
</evidence>
<feature type="domain" description="PDZ" evidence="5">
    <location>
        <begin position="252"/>
        <end position="336"/>
    </location>
</feature>
<feature type="region of interest" description="Disordered" evidence="4">
    <location>
        <begin position="702"/>
        <end position="743"/>
    </location>
</feature>
<dbReference type="InterPro" id="IPR036034">
    <property type="entry name" value="PDZ_sf"/>
</dbReference>
<dbReference type="Ensembl" id="ENSCWAT00000030282.1">
    <property type="protein sequence ID" value="ENSCWAP00000027940.1"/>
    <property type="gene ID" value="ENSCWAG00000020998.1"/>
</dbReference>
<comment type="subcellular location">
    <subcellularLocation>
        <location evidence="1">Cytoplasm</location>
    </subcellularLocation>
</comment>
<name>A0A8C3YST4_9CETA</name>
<dbReference type="FunFam" id="2.30.42.10:FF:000023">
    <property type="entry name" value="Glutamate receptor interacting protein 1"/>
    <property type="match status" value="1"/>
</dbReference>
<dbReference type="CDD" id="cd06681">
    <property type="entry name" value="PDZ2_GRIP1-2-like"/>
    <property type="match status" value="1"/>
</dbReference>
<feature type="compositionally biased region" description="Polar residues" evidence="4">
    <location>
        <begin position="789"/>
        <end position="805"/>
    </location>
</feature>
<dbReference type="FunFam" id="2.30.42.10:FF:000031">
    <property type="entry name" value="Glutamate receptor interacting protein 1"/>
    <property type="match status" value="1"/>
</dbReference>
<dbReference type="FunFam" id="2.30.42.10:FF:000035">
    <property type="entry name" value="Glutamate receptor interacting protein 1"/>
    <property type="match status" value="1"/>
</dbReference>
<dbReference type="CDD" id="cd06684">
    <property type="entry name" value="PDZ3_GRIP1-2-like"/>
    <property type="match status" value="1"/>
</dbReference>
<dbReference type="InterPro" id="IPR041489">
    <property type="entry name" value="PDZ_6"/>
</dbReference>
<keyword evidence="2" id="KW-0963">Cytoplasm</keyword>
<reference evidence="6" key="2">
    <citation type="submission" date="2025-09" db="UniProtKB">
        <authorList>
            <consortium name="Ensembl"/>
        </authorList>
    </citation>
    <scope>IDENTIFICATION</scope>
</reference>
<reference evidence="6" key="1">
    <citation type="submission" date="2025-08" db="UniProtKB">
        <authorList>
            <consortium name="Ensembl"/>
        </authorList>
    </citation>
    <scope>IDENTIFICATION</scope>
</reference>
<dbReference type="Gene3D" id="2.30.42.10">
    <property type="match status" value="7"/>
</dbReference>